<dbReference type="InterPro" id="IPR036390">
    <property type="entry name" value="WH_DNA-bd_sf"/>
</dbReference>
<dbReference type="Proteomes" id="UP000293142">
    <property type="component" value="Unassembled WGS sequence"/>
</dbReference>
<organism evidence="5 6">
    <name type="scientific">Paenibacillus thalictri</name>
    <dbReference type="NCBI Taxonomy" id="2527873"/>
    <lineage>
        <taxon>Bacteria</taxon>
        <taxon>Bacillati</taxon>
        <taxon>Bacillota</taxon>
        <taxon>Bacilli</taxon>
        <taxon>Bacillales</taxon>
        <taxon>Paenibacillaceae</taxon>
        <taxon>Paenibacillus</taxon>
    </lineage>
</organism>
<proteinExistence type="predicted"/>
<comment type="caution">
    <text evidence="5">The sequence shown here is derived from an EMBL/GenBank/DDBJ whole genome shotgun (WGS) entry which is preliminary data.</text>
</comment>
<dbReference type="PANTHER" id="PTHR42756:SF1">
    <property type="entry name" value="TRANSCRIPTIONAL REPRESSOR OF EMRAB OPERON"/>
    <property type="match status" value="1"/>
</dbReference>
<evidence type="ECO:0000256" key="3">
    <source>
        <dbReference type="ARBA" id="ARBA00023163"/>
    </source>
</evidence>
<name>A0A4Q9DI52_9BACL</name>
<accession>A0A4Q9DI52</accession>
<dbReference type="Gene3D" id="1.10.10.10">
    <property type="entry name" value="Winged helix-like DNA-binding domain superfamily/Winged helix DNA-binding domain"/>
    <property type="match status" value="1"/>
</dbReference>
<gene>
    <name evidence="5" type="ORF">EYB31_28130</name>
</gene>
<keyword evidence="3" id="KW-0804">Transcription</keyword>
<keyword evidence="1" id="KW-0805">Transcription regulation</keyword>
<dbReference type="EMBL" id="SIRE01000023">
    <property type="protein sequence ID" value="TBL72738.1"/>
    <property type="molecule type" value="Genomic_DNA"/>
</dbReference>
<dbReference type="GO" id="GO:0003677">
    <property type="term" value="F:DNA binding"/>
    <property type="evidence" value="ECO:0007669"/>
    <property type="project" value="UniProtKB-KW"/>
</dbReference>
<dbReference type="Pfam" id="PF01047">
    <property type="entry name" value="MarR"/>
    <property type="match status" value="1"/>
</dbReference>
<dbReference type="SMART" id="SM00347">
    <property type="entry name" value="HTH_MARR"/>
    <property type="match status" value="1"/>
</dbReference>
<keyword evidence="2" id="KW-0238">DNA-binding</keyword>
<evidence type="ECO:0000313" key="5">
    <source>
        <dbReference type="EMBL" id="TBL72738.1"/>
    </source>
</evidence>
<reference evidence="5 6" key="1">
    <citation type="submission" date="2019-02" db="EMBL/GenBank/DDBJ databases">
        <title>Paenibacillus sp. nov., isolated from surface-sterilized tissue of Thalictrum simplex L.</title>
        <authorList>
            <person name="Tuo L."/>
        </authorList>
    </citation>
    <scope>NUCLEOTIDE SEQUENCE [LARGE SCALE GENOMIC DNA]</scope>
    <source>
        <strain evidence="5 6">N2SHLJ1</strain>
    </source>
</reference>
<evidence type="ECO:0000256" key="1">
    <source>
        <dbReference type="ARBA" id="ARBA00023015"/>
    </source>
</evidence>
<dbReference type="InterPro" id="IPR000835">
    <property type="entry name" value="HTH_MarR-typ"/>
</dbReference>
<dbReference type="PROSITE" id="PS50995">
    <property type="entry name" value="HTH_MARR_2"/>
    <property type="match status" value="1"/>
</dbReference>
<dbReference type="InterPro" id="IPR036388">
    <property type="entry name" value="WH-like_DNA-bd_sf"/>
</dbReference>
<dbReference type="OrthoDB" id="6400170at2"/>
<protein>
    <submittedName>
        <fullName evidence="5">MarR family transcriptional regulator</fullName>
    </submittedName>
</protein>
<evidence type="ECO:0000259" key="4">
    <source>
        <dbReference type="PROSITE" id="PS50995"/>
    </source>
</evidence>
<dbReference type="GO" id="GO:0003700">
    <property type="term" value="F:DNA-binding transcription factor activity"/>
    <property type="evidence" value="ECO:0007669"/>
    <property type="project" value="InterPro"/>
</dbReference>
<dbReference type="AlphaFoldDB" id="A0A4Q9DI52"/>
<dbReference type="SUPFAM" id="SSF46785">
    <property type="entry name" value="Winged helix' DNA-binding domain"/>
    <property type="match status" value="1"/>
</dbReference>
<sequence length="155" mass="17870">MNLHEMDSLVHMMSHVIKKHRERIHTLIQPYEVYPGQPPLLLRLLERDGQSQNELAAHKRVKPATLTVMINRMEATGHLERRSDPLDQRVSRVFLTDKGLRAAQAVKASIMELDSLCFEGFLPEEKLLLRRFLLHMDENLSAAADENHVADNIME</sequence>
<evidence type="ECO:0000313" key="6">
    <source>
        <dbReference type="Proteomes" id="UP000293142"/>
    </source>
</evidence>
<feature type="domain" description="HTH marR-type" evidence="4">
    <location>
        <begin position="6"/>
        <end position="138"/>
    </location>
</feature>
<evidence type="ECO:0000256" key="2">
    <source>
        <dbReference type="ARBA" id="ARBA00023125"/>
    </source>
</evidence>
<dbReference type="PANTHER" id="PTHR42756">
    <property type="entry name" value="TRANSCRIPTIONAL REGULATOR, MARR"/>
    <property type="match status" value="1"/>
</dbReference>
<keyword evidence="6" id="KW-1185">Reference proteome</keyword>